<evidence type="ECO:0000256" key="1">
    <source>
        <dbReference type="SAM" id="SignalP"/>
    </source>
</evidence>
<sequence length="138" mass="15979">MSLMKKLLFNISINLFVAGFLFAQETVVTTSDKEFISQIGILKLNLNASSESEDINASSRFYSRIFFDQKLLIEESLFNSFKNWKKKKKGIEGLFGDDGRESYDGVAHQIVKDIDKEIRWTRELFKKSDFNINLVFGF</sequence>
<accession>A0A238U617</accession>
<organism evidence="2 3">
    <name type="scientific">Tenacibaculum jejuense</name>
    <dbReference type="NCBI Taxonomy" id="584609"/>
    <lineage>
        <taxon>Bacteria</taxon>
        <taxon>Pseudomonadati</taxon>
        <taxon>Bacteroidota</taxon>
        <taxon>Flavobacteriia</taxon>
        <taxon>Flavobacteriales</taxon>
        <taxon>Flavobacteriaceae</taxon>
        <taxon>Tenacibaculum</taxon>
    </lineage>
</organism>
<name>A0A238U617_9FLAO</name>
<feature type="signal peptide" evidence="1">
    <location>
        <begin position="1"/>
        <end position="23"/>
    </location>
</feature>
<keyword evidence="1" id="KW-0732">Signal</keyword>
<gene>
    <name evidence="2" type="ORF">TJEJU_0816</name>
</gene>
<dbReference type="AlphaFoldDB" id="A0A238U617"/>
<dbReference type="EMBL" id="LT899436">
    <property type="protein sequence ID" value="SNR14587.1"/>
    <property type="molecule type" value="Genomic_DNA"/>
</dbReference>
<proteinExistence type="predicted"/>
<keyword evidence="3" id="KW-1185">Reference proteome</keyword>
<dbReference type="KEGG" id="tje:TJEJU_0816"/>
<evidence type="ECO:0000313" key="3">
    <source>
        <dbReference type="Proteomes" id="UP000215214"/>
    </source>
</evidence>
<feature type="chain" id="PRO_5012782685" evidence="1">
    <location>
        <begin position="24"/>
        <end position="138"/>
    </location>
</feature>
<dbReference type="Proteomes" id="UP000215214">
    <property type="component" value="Chromosome TJEJU"/>
</dbReference>
<evidence type="ECO:0000313" key="2">
    <source>
        <dbReference type="EMBL" id="SNR14587.1"/>
    </source>
</evidence>
<protein>
    <submittedName>
        <fullName evidence="2">Uncharacterized protein</fullName>
    </submittedName>
</protein>
<reference evidence="2 3" key="1">
    <citation type="submission" date="2017-07" db="EMBL/GenBank/DDBJ databases">
        <authorList>
            <person name="Sun Z.S."/>
            <person name="Albrecht U."/>
            <person name="Echele G."/>
            <person name="Lee C.C."/>
        </authorList>
    </citation>
    <scope>NUCLEOTIDE SEQUENCE [LARGE SCALE GENOMIC DNA]</scope>
    <source>
        <strain evidence="3">type strain: KCTC 22618</strain>
    </source>
</reference>